<proteinExistence type="predicted"/>
<dbReference type="EMBL" id="BAABME010023597">
    <property type="protein sequence ID" value="GAA0168378.1"/>
    <property type="molecule type" value="Genomic_DNA"/>
</dbReference>
<dbReference type="Proteomes" id="UP001454036">
    <property type="component" value="Unassembled WGS sequence"/>
</dbReference>
<evidence type="ECO:0000256" key="1">
    <source>
        <dbReference type="SAM" id="MobiDB-lite"/>
    </source>
</evidence>
<evidence type="ECO:0000313" key="2">
    <source>
        <dbReference type="EMBL" id="GAA0168378.1"/>
    </source>
</evidence>
<keyword evidence="3" id="KW-1185">Reference proteome</keyword>
<reference evidence="2 3" key="1">
    <citation type="submission" date="2024-01" db="EMBL/GenBank/DDBJ databases">
        <title>The complete chloroplast genome sequence of Lithospermum erythrorhizon: insights into the phylogenetic relationship among Boraginaceae species and the maternal lineages of purple gromwells.</title>
        <authorList>
            <person name="Okada T."/>
            <person name="Watanabe K."/>
        </authorList>
    </citation>
    <scope>NUCLEOTIDE SEQUENCE [LARGE SCALE GENOMIC DNA]</scope>
</reference>
<organism evidence="2 3">
    <name type="scientific">Lithospermum erythrorhizon</name>
    <name type="common">Purple gromwell</name>
    <name type="synonym">Lithospermum officinale var. erythrorhizon</name>
    <dbReference type="NCBI Taxonomy" id="34254"/>
    <lineage>
        <taxon>Eukaryota</taxon>
        <taxon>Viridiplantae</taxon>
        <taxon>Streptophyta</taxon>
        <taxon>Embryophyta</taxon>
        <taxon>Tracheophyta</taxon>
        <taxon>Spermatophyta</taxon>
        <taxon>Magnoliopsida</taxon>
        <taxon>eudicotyledons</taxon>
        <taxon>Gunneridae</taxon>
        <taxon>Pentapetalae</taxon>
        <taxon>asterids</taxon>
        <taxon>lamiids</taxon>
        <taxon>Boraginales</taxon>
        <taxon>Boraginaceae</taxon>
        <taxon>Boraginoideae</taxon>
        <taxon>Lithospermeae</taxon>
        <taxon>Lithospermum</taxon>
    </lineage>
</organism>
<feature type="compositionally biased region" description="Basic and acidic residues" evidence="1">
    <location>
        <begin position="19"/>
        <end position="31"/>
    </location>
</feature>
<feature type="region of interest" description="Disordered" evidence="1">
    <location>
        <begin position="1"/>
        <end position="35"/>
    </location>
</feature>
<evidence type="ECO:0000313" key="3">
    <source>
        <dbReference type="Proteomes" id="UP001454036"/>
    </source>
</evidence>
<feature type="compositionally biased region" description="Basic residues" evidence="1">
    <location>
        <begin position="1"/>
        <end position="10"/>
    </location>
</feature>
<protein>
    <submittedName>
        <fullName evidence="2">Uncharacterized protein</fullName>
    </submittedName>
</protein>
<name>A0AAV3R0H0_LITER</name>
<comment type="caution">
    <text evidence="2">The sequence shown here is derived from an EMBL/GenBank/DDBJ whole genome shotgun (WGS) entry which is preliminary data.</text>
</comment>
<accession>A0AAV3R0H0</accession>
<sequence length="94" mass="10650">MTFGKNHRVQRIWELSKTPPEKGGIKDETREPRRKFPLRHASLLVGGTRNTPTIDGVVKDHPFVGKGEIPRSLRGKGTITYQKWVSRKSKMGKG</sequence>
<gene>
    <name evidence="2" type="ORF">LIER_40554</name>
</gene>
<dbReference type="AlphaFoldDB" id="A0AAV3R0H0"/>